<keyword evidence="3" id="KW-1185">Reference proteome</keyword>
<dbReference type="GO" id="GO:0016757">
    <property type="term" value="F:glycosyltransferase activity"/>
    <property type="evidence" value="ECO:0007669"/>
    <property type="project" value="InterPro"/>
</dbReference>
<organism evidence="2 3">
    <name type="scientific">Brevundimonas bullata</name>
    <dbReference type="NCBI Taxonomy" id="13160"/>
    <lineage>
        <taxon>Bacteria</taxon>
        <taxon>Pseudomonadati</taxon>
        <taxon>Pseudomonadota</taxon>
        <taxon>Alphaproteobacteria</taxon>
        <taxon>Caulobacterales</taxon>
        <taxon>Caulobacteraceae</taxon>
        <taxon>Brevundimonas</taxon>
    </lineage>
</organism>
<gene>
    <name evidence="2" type="ORF">HNP32_001924</name>
</gene>
<sequence>MGIWTKMRNALERRPEPHWFERIKIRWSRRTIEVKRRGSPPCGARRLFVDVSVIAKNDAGTGIQRVVRGVALREEQLRRAGWDVWFVAATRKRPYHRVRWPLPGEEDRTPIEGGAGDLFLGLDYALDTVRFHEAQLRRLAQRGVRQWYLVHDLLPVQRPDWFPQSAGLRFRKWLRVLSSVTDGYLCNSTQTERDLRLNLRTLFGVKEGYETHVLPMGTDIKNSLHATGLQDDFAEWLDQLTGPMVLTVGTIEPRKGHSDLLDAFSELWSRGGDANLVLVGREGWKVEALLERIRSHPEFGRRLFYFNKASDEALMRAYEACRGVIIPSLAEGYGLPLIEALGYLRPVLARDIEVFRVHEASGVRYFPEHASPQMLADSIQGWLNDISSGQVKVTDVQCVTWEDSVKVLLEVLEPLTLSPKPASAG</sequence>
<dbReference type="InterPro" id="IPR001296">
    <property type="entry name" value="Glyco_trans_1"/>
</dbReference>
<evidence type="ECO:0000313" key="3">
    <source>
        <dbReference type="Proteomes" id="UP000539957"/>
    </source>
</evidence>
<dbReference type="PANTHER" id="PTHR46401">
    <property type="entry name" value="GLYCOSYLTRANSFERASE WBBK-RELATED"/>
    <property type="match status" value="1"/>
</dbReference>
<comment type="caution">
    <text evidence="2">The sequence shown here is derived from an EMBL/GenBank/DDBJ whole genome shotgun (WGS) entry which is preliminary data.</text>
</comment>
<dbReference type="Gene3D" id="3.40.50.2000">
    <property type="entry name" value="Glycogen Phosphorylase B"/>
    <property type="match status" value="1"/>
</dbReference>
<dbReference type="Proteomes" id="UP000539957">
    <property type="component" value="Unassembled WGS sequence"/>
</dbReference>
<name>A0A7W7IQG2_9CAUL</name>
<evidence type="ECO:0000259" key="1">
    <source>
        <dbReference type="Pfam" id="PF00534"/>
    </source>
</evidence>
<reference evidence="2 3" key="1">
    <citation type="submission" date="2020-08" db="EMBL/GenBank/DDBJ databases">
        <title>Functional genomics of gut bacteria from endangered species of beetles.</title>
        <authorList>
            <person name="Carlos-Shanley C."/>
        </authorList>
    </citation>
    <scope>NUCLEOTIDE SEQUENCE [LARGE SCALE GENOMIC DNA]</scope>
    <source>
        <strain evidence="2 3">S00123</strain>
    </source>
</reference>
<keyword evidence="2" id="KW-0808">Transferase</keyword>
<dbReference type="EMBL" id="JACHKY010000003">
    <property type="protein sequence ID" value="MBB4798180.1"/>
    <property type="molecule type" value="Genomic_DNA"/>
</dbReference>
<accession>A0A7W7IQG2</accession>
<dbReference type="AlphaFoldDB" id="A0A7W7IQG2"/>
<dbReference type="PANTHER" id="PTHR46401:SF9">
    <property type="entry name" value="MANNOSYLTRANSFERASE A"/>
    <property type="match status" value="1"/>
</dbReference>
<feature type="domain" description="Glycosyl transferase family 1" evidence="1">
    <location>
        <begin position="234"/>
        <end position="385"/>
    </location>
</feature>
<protein>
    <submittedName>
        <fullName evidence="2">Glycosyltransferase involved in cell wall biosynthesis</fullName>
    </submittedName>
</protein>
<evidence type="ECO:0000313" key="2">
    <source>
        <dbReference type="EMBL" id="MBB4798180.1"/>
    </source>
</evidence>
<dbReference type="RefSeq" id="WP_221415837.1">
    <property type="nucleotide sequence ID" value="NZ_JACHKY010000003.1"/>
</dbReference>
<dbReference type="SUPFAM" id="SSF53756">
    <property type="entry name" value="UDP-Glycosyltransferase/glycogen phosphorylase"/>
    <property type="match status" value="1"/>
</dbReference>
<proteinExistence type="predicted"/>
<dbReference type="Pfam" id="PF00534">
    <property type="entry name" value="Glycos_transf_1"/>
    <property type="match status" value="1"/>
</dbReference>